<sequence length="189" mass="20685">MEAPKAVGWTTPTATPSLGTGRIVFTAGSTIVIDAPAKEVFNAMVDFRRYSEWNTWIPRLTFIDTEASEAVEPGANGILETLTDSGDDIMKIPIEILILSHGEQESKLAWKSNYLPWWAATIERVQVVTAKEPDACEVRNWESLGGLAAYAMKLSWVSKQLEAANVRYLDELAAFVKGDVAKKAAPAKA</sequence>
<dbReference type="Pfam" id="PF03364">
    <property type="entry name" value="Polyketide_cyc"/>
    <property type="match status" value="1"/>
</dbReference>
<accession>A0A2H3RM71</accession>
<dbReference type="Gene3D" id="3.30.530.20">
    <property type="match status" value="1"/>
</dbReference>
<dbReference type="Proteomes" id="UP000760494">
    <property type="component" value="Unassembled WGS sequence"/>
</dbReference>
<comment type="caution">
    <text evidence="2">The sequence shown here is derived from an EMBL/GenBank/DDBJ whole genome shotgun (WGS) entry which is preliminary data.</text>
</comment>
<proteinExistence type="predicted"/>
<evidence type="ECO:0000313" key="2">
    <source>
        <dbReference type="EMBL" id="VTT64419.1"/>
    </source>
</evidence>
<evidence type="ECO:0000259" key="1">
    <source>
        <dbReference type="Pfam" id="PF03364"/>
    </source>
</evidence>
<name>A0A2H3RM71_FUSFU</name>
<dbReference type="SUPFAM" id="SSF55961">
    <property type="entry name" value="Bet v1-like"/>
    <property type="match status" value="1"/>
</dbReference>
<dbReference type="InterPro" id="IPR005031">
    <property type="entry name" value="COQ10_START"/>
</dbReference>
<feature type="domain" description="Coenzyme Q-binding protein COQ10 START" evidence="1">
    <location>
        <begin position="33"/>
        <end position="134"/>
    </location>
</feature>
<dbReference type="AlphaFoldDB" id="A0A2H3RM71"/>
<reference evidence="2" key="1">
    <citation type="submission" date="2019-05" db="EMBL/GenBank/DDBJ databases">
        <authorList>
            <person name="Piombo E."/>
        </authorList>
    </citation>
    <scope>NUCLEOTIDE SEQUENCE</scope>
    <source>
        <strain evidence="2">C2S</strain>
    </source>
</reference>
<evidence type="ECO:0000313" key="3">
    <source>
        <dbReference type="Proteomes" id="UP000760494"/>
    </source>
</evidence>
<dbReference type="InterPro" id="IPR023393">
    <property type="entry name" value="START-like_dom_sf"/>
</dbReference>
<dbReference type="EMBL" id="CABFJX010000113">
    <property type="protein sequence ID" value="VTT64419.1"/>
    <property type="molecule type" value="Genomic_DNA"/>
</dbReference>
<organism evidence="2 3">
    <name type="scientific">Fusarium fujikuroi</name>
    <name type="common">Bakanae and foot rot disease fungus</name>
    <name type="synonym">Gibberella fujikuroi</name>
    <dbReference type="NCBI Taxonomy" id="5127"/>
    <lineage>
        <taxon>Eukaryota</taxon>
        <taxon>Fungi</taxon>
        <taxon>Dikarya</taxon>
        <taxon>Ascomycota</taxon>
        <taxon>Pezizomycotina</taxon>
        <taxon>Sordariomycetes</taxon>
        <taxon>Hypocreomycetidae</taxon>
        <taxon>Hypocreales</taxon>
        <taxon>Nectriaceae</taxon>
        <taxon>Fusarium</taxon>
        <taxon>Fusarium fujikuroi species complex</taxon>
    </lineage>
</organism>
<gene>
    <name evidence="2" type="ORF">C2S_5420</name>
</gene>
<protein>
    <recommendedName>
        <fullName evidence="1">Coenzyme Q-binding protein COQ10 START domain-containing protein</fullName>
    </recommendedName>
</protein>